<dbReference type="SUPFAM" id="SSF141868">
    <property type="entry name" value="EAL domain-like"/>
    <property type="match status" value="1"/>
</dbReference>
<dbReference type="InterPro" id="IPR000160">
    <property type="entry name" value="GGDEF_dom"/>
</dbReference>
<evidence type="ECO:0000259" key="4">
    <source>
        <dbReference type="PROSITE" id="PS50887"/>
    </source>
</evidence>
<dbReference type="SMART" id="SM00086">
    <property type="entry name" value="PAC"/>
    <property type="match status" value="2"/>
</dbReference>
<dbReference type="InterPro" id="IPR001610">
    <property type="entry name" value="PAC"/>
</dbReference>
<dbReference type="Pfam" id="PF13426">
    <property type="entry name" value="PAS_9"/>
    <property type="match status" value="1"/>
</dbReference>
<dbReference type="SMART" id="SM00267">
    <property type="entry name" value="GGDEF"/>
    <property type="match status" value="1"/>
</dbReference>
<dbReference type="NCBIfam" id="TIGR00254">
    <property type="entry name" value="GGDEF"/>
    <property type="match status" value="1"/>
</dbReference>
<dbReference type="InterPro" id="IPR013767">
    <property type="entry name" value="PAS_fold"/>
</dbReference>
<dbReference type="Gene3D" id="3.30.70.270">
    <property type="match status" value="1"/>
</dbReference>
<dbReference type="CDD" id="cd00130">
    <property type="entry name" value="PAS"/>
    <property type="match status" value="2"/>
</dbReference>
<dbReference type="SUPFAM" id="SSF55073">
    <property type="entry name" value="Nucleotide cyclase"/>
    <property type="match status" value="1"/>
</dbReference>
<feature type="domain" description="PAS" evidence="1">
    <location>
        <begin position="52"/>
        <end position="123"/>
    </location>
</feature>
<feature type="domain" description="GGDEF" evidence="4">
    <location>
        <begin position="331"/>
        <end position="464"/>
    </location>
</feature>
<dbReference type="Pfam" id="PF00989">
    <property type="entry name" value="PAS"/>
    <property type="match status" value="1"/>
</dbReference>
<dbReference type="InterPro" id="IPR052155">
    <property type="entry name" value="Biofilm_reg_signaling"/>
</dbReference>
<dbReference type="PANTHER" id="PTHR44757:SF2">
    <property type="entry name" value="BIOFILM ARCHITECTURE MAINTENANCE PROTEIN MBAA"/>
    <property type="match status" value="1"/>
</dbReference>
<dbReference type="NCBIfam" id="TIGR00229">
    <property type="entry name" value="sensory_box"/>
    <property type="match status" value="2"/>
</dbReference>
<gene>
    <name evidence="5" type="ORF">PQR63_05285</name>
</gene>
<dbReference type="Pfam" id="PF00563">
    <property type="entry name" value="EAL"/>
    <property type="match status" value="1"/>
</dbReference>
<evidence type="ECO:0000313" key="6">
    <source>
        <dbReference type="Proteomes" id="UP001629214"/>
    </source>
</evidence>
<evidence type="ECO:0000259" key="1">
    <source>
        <dbReference type="PROSITE" id="PS50112"/>
    </source>
</evidence>
<dbReference type="PROSITE" id="PS50887">
    <property type="entry name" value="GGDEF"/>
    <property type="match status" value="1"/>
</dbReference>
<dbReference type="InterPro" id="IPR029787">
    <property type="entry name" value="Nucleotide_cyclase"/>
</dbReference>
<dbReference type="Gene3D" id="3.20.20.450">
    <property type="entry name" value="EAL domain"/>
    <property type="match status" value="1"/>
</dbReference>
<evidence type="ECO:0000259" key="2">
    <source>
        <dbReference type="PROSITE" id="PS50113"/>
    </source>
</evidence>
<proteinExistence type="predicted"/>
<comment type="caution">
    <text evidence="5">The sequence shown here is derived from an EMBL/GenBank/DDBJ whole genome shotgun (WGS) entry which is preliminary data.</text>
</comment>
<evidence type="ECO:0000313" key="5">
    <source>
        <dbReference type="EMBL" id="MFL9877779.1"/>
    </source>
</evidence>
<dbReference type="SMART" id="SM00052">
    <property type="entry name" value="EAL"/>
    <property type="match status" value="1"/>
</dbReference>
<dbReference type="EMBL" id="JAQQFR010000003">
    <property type="protein sequence ID" value="MFL9877779.1"/>
    <property type="molecule type" value="Genomic_DNA"/>
</dbReference>
<name>A0ABW8Z416_9BURK</name>
<reference evidence="5 6" key="1">
    <citation type="journal article" date="2024" name="Chem. Sci.">
        <title>Discovery of megapolipeptins by genome mining of a Burkholderiales bacteria collection.</title>
        <authorList>
            <person name="Paulo B.S."/>
            <person name="Recchia M.J.J."/>
            <person name="Lee S."/>
            <person name="Fergusson C.H."/>
            <person name="Romanowski S.B."/>
            <person name="Hernandez A."/>
            <person name="Krull N."/>
            <person name="Liu D.Y."/>
            <person name="Cavanagh H."/>
            <person name="Bos A."/>
            <person name="Gray C.A."/>
            <person name="Murphy B.T."/>
            <person name="Linington R.G."/>
            <person name="Eustaquio A.S."/>
        </authorList>
    </citation>
    <scope>NUCLEOTIDE SEQUENCE [LARGE SCALE GENOMIC DNA]</scope>
    <source>
        <strain evidence="5 6">RL21-008-BIB-B</strain>
    </source>
</reference>
<dbReference type="InterPro" id="IPR001633">
    <property type="entry name" value="EAL_dom"/>
</dbReference>
<evidence type="ECO:0000259" key="3">
    <source>
        <dbReference type="PROSITE" id="PS50883"/>
    </source>
</evidence>
<dbReference type="CDD" id="cd01948">
    <property type="entry name" value="EAL"/>
    <property type="match status" value="1"/>
</dbReference>
<dbReference type="Pfam" id="PF00990">
    <property type="entry name" value="GGDEF"/>
    <property type="match status" value="1"/>
</dbReference>
<dbReference type="InterPro" id="IPR035919">
    <property type="entry name" value="EAL_sf"/>
</dbReference>
<dbReference type="SMART" id="SM00091">
    <property type="entry name" value="PAS"/>
    <property type="match status" value="2"/>
</dbReference>
<dbReference type="Proteomes" id="UP001629214">
    <property type="component" value="Unassembled WGS sequence"/>
</dbReference>
<dbReference type="PROSITE" id="PS50883">
    <property type="entry name" value="EAL"/>
    <property type="match status" value="1"/>
</dbReference>
<dbReference type="InterPro" id="IPR035965">
    <property type="entry name" value="PAS-like_dom_sf"/>
</dbReference>
<dbReference type="InterPro" id="IPR000014">
    <property type="entry name" value="PAS"/>
</dbReference>
<keyword evidence="6" id="KW-1185">Reference proteome</keyword>
<dbReference type="InterPro" id="IPR000700">
    <property type="entry name" value="PAS-assoc_C"/>
</dbReference>
<dbReference type="PROSITE" id="PS50113">
    <property type="entry name" value="PAC"/>
    <property type="match status" value="1"/>
</dbReference>
<feature type="domain" description="EAL" evidence="3">
    <location>
        <begin position="473"/>
        <end position="727"/>
    </location>
</feature>
<dbReference type="PANTHER" id="PTHR44757">
    <property type="entry name" value="DIGUANYLATE CYCLASE DGCP"/>
    <property type="match status" value="1"/>
</dbReference>
<dbReference type="InterPro" id="IPR043128">
    <property type="entry name" value="Rev_trsase/Diguanyl_cyclase"/>
</dbReference>
<dbReference type="Gene3D" id="3.30.450.20">
    <property type="entry name" value="PAS domain"/>
    <property type="match status" value="2"/>
</dbReference>
<dbReference type="RefSeq" id="WP_408166271.1">
    <property type="nucleotide sequence ID" value="NZ_JAQQFR010000003.1"/>
</dbReference>
<protein>
    <submittedName>
        <fullName evidence="5">EAL domain-containing protein</fullName>
    </submittedName>
</protein>
<feature type="domain" description="PAC" evidence="2">
    <location>
        <begin position="247"/>
        <end position="299"/>
    </location>
</feature>
<accession>A0ABW8Z416</accession>
<sequence>MRALQRRLSNAFVAIQARYGRSARAHNMHARGPAHAFAGQLHQQVRAPSADLARSFRYFADQSLVGVYMLRSDGAVLHANDKMANMLGYDRAADVIGLHIASLTAPEDLALLEENLQARLSGAEEHVRYTHRILSRDGTRRWVEVHGSVCQYDGGTALVEMALDVNQKVQSEWQSRLADRVFESTSEGILITDAEFRILAVNPAFTRITGYHPEEAMDKRSRMMTGPGAQAEINRGMLQRLASDGHWQGEMKDRRKDGSWYPAWLSISAIRDNQGGITNYVGVFTDNTIRKEAENKLAFLADHDSLTGLLNRSSLMRIFAQQIEAAQTAGETLVLFFIDLDRFKTVNDTLGHHAGDQLLVAAAERLREQLRPDDVLARFGGDEFVVILGGSPPQEMISAIAQRLINSILRPFVINGHEMFISASIGSAAYPEHGEDAIAILKNADIAMYHAKERGKNAFQLFSKEMSNHALEQMLLENSLRHAIERKEFELYYQPQFSALDGAICGAEALIRWRHPTRGLVAPGMFITLAEQTGLIVPLGAWVLREACRQGKAWLDRGYQFGRIAVNLSPRQFSSDDLLSTIDNALGQSGLPSAMLELEITEGAIMQNPQEAVVLLKRMRQLGVTISVDDFGTGYSSLASLKQYPLDTLKIDRSFVKGIPADADDVAITEAIIAVAHKLHLQVVAEGVESQEQHDFLRAAGCDIVQGYLHSKPLSAGDIEARWYLGGAQAEI</sequence>
<organism evidence="5 6">
    <name type="scientific">Herbaspirillum rhizosphaerae</name>
    <dbReference type="NCBI Taxonomy" id="346179"/>
    <lineage>
        <taxon>Bacteria</taxon>
        <taxon>Pseudomonadati</taxon>
        <taxon>Pseudomonadota</taxon>
        <taxon>Betaproteobacteria</taxon>
        <taxon>Burkholderiales</taxon>
        <taxon>Oxalobacteraceae</taxon>
        <taxon>Herbaspirillum</taxon>
    </lineage>
</organism>
<feature type="domain" description="PAS" evidence="1">
    <location>
        <begin position="174"/>
        <end position="245"/>
    </location>
</feature>
<dbReference type="PROSITE" id="PS50112">
    <property type="entry name" value="PAS"/>
    <property type="match status" value="2"/>
</dbReference>
<dbReference type="SUPFAM" id="SSF55785">
    <property type="entry name" value="PYP-like sensor domain (PAS domain)"/>
    <property type="match status" value="2"/>
</dbReference>
<dbReference type="CDD" id="cd01949">
    <property type="entry name" value="GGDEF"/>
    <property type="match status" value="1"/>
</dbReference>